<dbReference type="eggNOG" id="KOG2417">
    <property type="taxonomic scope" value="Eukaryota"/>
</dbReference>
<evidence type="ECO:0000256" key="2">
    <source>
        <dbReference type="ARBA" id="ARBA00009478"/>
    </source>
</evidence>
<feature type="transmembrane region" description="Helical" evidence="10">
    <location>
        <begin position="37"/>
        <end position="60"/>
    </location>
</feature>
<comment type="catalytic activity">
    <reaction evidence="8">
        <text>fluoride(in) = fluoride(out)</text>
        <dbReference type="Rhea" id="RHEA:76159"/>
        <dbReference type="ChEBI" id="CHEBI:17051"/>
    </reaction>
</comment>
<comment type="similarity">
    <text evidence="2">Belongs to the Golgi pH regulator (TC 1.A.38) family.</text>
</comment>
<dbReference type="Pfam" id="PF12430">
    <property type="entry name" value="ABA_GPCR"/>
    <property type="match status" value="1"/>
</dbReference>
<dbReference type="GO" id="GO:0051452">
    <property type="term" value="P:intracellular pH reduction"/>
    <property type="evidence" value="ECO:0007669"/>
    <property type="project" value="TreeGrafter"/>
</dbReference>
<feature type="transmembrane region" description="Helical" evidence="10">
    <location>
        <begin position="380"/>
        <end position="403"/>
    </location>
</feature>
<dbReference type="AlphaFoldDB" id="A0A090LGT3"/>
<keyword evidence="9" id="KW-0175">Coiled coil</keyword>
<evidence type="ECO:0000313" key="13">
    <source>
        <dbReference type="EMBL" id="CEF68992.1"/>
    </source>
</evidence>
<comment type="subcellular location">
    <subcellularLocation>
        <location evidence="1">Membrane</location>
        <topology evidence="1">Multi-pass membrane protein</topology>
    </subcellularLocation>
</comment>
<gene>
    <name evidence="13 15 16" type="ORF">SRAE_2000364500</name>
</gene>
<dbReference type="GeneID" id="36381362"/>
<feature type="coiled-coil region" evidence="9">
    <location>
        <begin position="194"/>
        <end position="255"/>
    </location>
</feature>
<dbReference type="PANTHER" id="PTHR15948">
    <property type="entry name" value="G-PROTEIN COUPLED RECEPTOR 89-RELATED"/>
    <property type="match status" value="1"/>
</dbReference>
<feature type="transmembrane region" description="Helical" evidence="10">
    <location>
        <begin position="108"/>
        <end position="128"/>
    </location>
</feature>
<evidence type="ECO:0000313" key="15">
    <source>
        <dbReference type="WBParaSite" id="SRAE_2000364500.1"/>
    </source>
</evidence>
<keyword evidence="3 10" id="KW-0812">Transmembrane</keyword>
<evidence type="ECO:0000259" key="12">
    <source>
        <dbReference type="Pfam" id="PF12537"/>
    </source>
</evidence>
<protein>
    <submittedName>
        <fullName evidence="13">Dedicator of cytokinesis C-terminal domain and Golgi pH regulator, conserved domain and Abscisic acid G-protein coupled receptor-like domain-containing protein</fullName>
    </submittedName>
</protein>
<feature type="transmembrane region" description="Helical" evidence="10">
    <location>
        <begin position="72"/>
        <end position="96"/>
    </location>
</feature>
<dbReference type="Proteomes" id="UP000035682">
    <property type="component" value="Unplaced"/>
</dbReference>
<feature type="transmembrane region" description="Helical" evidence="10">
    <location>
        <begin position="6"/>
        <end position="25"/>
    </location>
</feature>
<feature type="transmembrane region" description="Helical" evidence="10">
    <location>
        <begin position="293"/>
        <end position="315"/>
    </location>
</feature>
<comment type="catalytic activity">
    <reaction evidence="6">
        <text>iodide(out) = iodide(in)</text>
        <dbReference type="Rhea" id="RHEA:66324"/>
        <dbReference type="ChEBI" id="CHEBI:16382"/>
    </reaction>
</comment>
<keyword evidence="13" id="KW-0675">Receptor</keyword>
<sequence length="459" mass="53710">MFAIYELIIIFGSPILFAIGGFFFCKERLFKENNIRHFVTQILFAITFSSSCTMFELIIFEIMDILNYGSRYIYWKVVLYTMLLMCIIVLPIAISVSFLKSFCQTKRNYVTIFSIVFYGIYIFMFWKIGENFPFLNAKYSFFSIEQAISRVGIIGVTVMALLSGFGAVNAPYTCMTYFLKPITETSIANMYKKVKQNQSMIASKKLKYQQLEDELNRSAFTRSYESPSNIFHRFLNSVSNSNTHVKNQMDELTNEIYELEEFSKYLEIEYKEQIYWKERADYSKTLQGKYFNVLGYFFSIYCVWKIFISAVNIIFNRVGKVDPVTKLIEIAVKHMGYDIDIPFWSQQLSFIIIGVIAVTSVRGLLITMSKFVYAISSKKYAHIIVLFMAQVMGMYFVSSVLLIRMNMPHEYRAIITEVVGNLQFNFYHRWFDVIFLIAAIVSILFLYLAHRNVRVKNDL</sequence>
<dbReference type="InterPro" id="IPR022535">
    <property type="entry name" value="Golgi_pH-regulator_cons_dom"/>
</dbReference>
<feature type="transmembrane region" description="Helical" evidence="10">
    <location>
        <begin position="348"/>
        <end position="368"/>
    </location>
</feature>
<feature type="transmembrane region" description="Helical" evidence="10">
    <location>
        <begin position="430"/>
        <end position="449"/>
    </location>
</feature>
<name>A0A090LGT3_STRRB</name>
<dbReference type="InterPro" id="IPR015672">
    <property type="entry name" value="GPHR/GTG"/>
</dbReference>
<keyword evidence="5 10" id="KW-0472">Membrane</keyword>
<dbReference type="GO" id="GO:0032580">
    <property type="term" value="C:Golgi cisterna membrane"/>
    <property type="evidence" value="ECO:0007669"/>
    <property type="project" value="TreeGrafter"/>
</dbReference>
<dbReference type="PANTHER" id="PTHR15948:SF0">
    <property type="entry name" value="GOLGI PH REGULATOR A-RELATED"/>
    <property type="match status" value="1"/>
</dbReference>
<keyword evidence="4 10" id="KW-1133">Transmembrane helix</keyword>
<reference evidence="15" key="2">
    <citation type="submission" date="2020-12" db="UniProtKB">
        <authorList>
            <consortium name="WormBaseParasite"/>
        </authorList>
    </citation>
    <scope>IDENTIFICATION</scope>
</reference>
<evidence type="ECO:0000256" key="7">
    <source>
        <dbReference type="ARBA" id="ARBA00035085"/>
    </source>
</evidence>
<feature type="transmembrane region" description="Helical" evidence="10">
    <location>
        <begin position="148"/>
        <end position="170"/>
    </location>
</feature>
<evidence type="ECO:0000256" key="8">
    <source>
        <dbReference type="ARBA" id="ARBA00044702"/>
    </source>
</evidence>
<organism evidence="13">
    <name type="scientific">Strongyloides ratti</name>
    <name type="common">Parasitic roundworm</name>
    <dbReference type="NCBI Taxonomy" id="34506"/>
    <lineage>
        <taxon>Eukaryota</taxon>
        <taxon>Metazoa</taxon>
        <taxon>Ecdysozoa</taxon>
        <taxon>Nematoda</taxon>
        <taxon>Chromadorea</taxon>
        <taxon>Rhabditida</taxon>
        <taxon>Tylenchina</taxon>
        <taxon>Panagrolaimomorpha</taxon>
        <taxon>Strongyloidoidea</taxon>
        <taxon>Strongyloididae</taxon>
        <taxon>Strongyloides</taxon>
    </lineage>
</organism>
<evidence type="ECO:0000256" key="3">
    <source>
        <dbReference type="ARBA" id="ARBA00022692"/>
    </source>
</evidence>
<dbReference type="CTD" id="36381362"/>
<dbReference type="WBParaSite" id="SRAE_2000364500.1">
    <property type="protein sequence ID" value="SRAE_2000364500.1"/>
    <property type="gene ID" value="WBGene00263869"/>
</dbReference>
<comment type="catalytic activity">
    <reaction evidence="7">
        <text>bromide(in) = bromide(out)</text>
        <dbReference type="Rhea" id="RHEA:75383"/>
        <dbReference type="ChEBI" id="CHEBI:15858"/>
    </reaction>
</comment>
<evidence type="ECO:0000313" key="16">
    <source>
        <dbReference type="WormBase" id="SRAE_2000364500"/>
    </source>
</evidence>
<feature type="domain" description="Golgi pH regulator conserved" evidence="12">
    <location>
        <begin position="141"/>
        <end position="206"/>
    </location>
</feature>
<dbReference type="Pfam" id="PF12537">
    <property type="entry name" value="GPHR_N"/>
    <property type="match status" value="1"/>
</dbReference>
<evidence type="ECO:0000256" key="1">
    <source>
        <dbReference type="ARBA" id="ARBA00004141"/>
    </source>
</evidence>
<proteinExistence type="inferred from homology"/>
<accession>A0A090LGT3</accession>
<dbReference type="GO" id="GO:0008308">
    <property type="term" value="F:voltage-gated monoatomic anion channel activity"/>
    <property type="evidence" value="ECO:0007669"/>
    <property type="project" value="TreeGrafter"/>
</dbReference>
<dbReference type="STRING" id="34506.A0A090LGT3"/>
<evidence type="ECO:0000256" key="5">
    <source>
        <dbReference type="ARBA" id="ARBA00023136"/>
    </source>
</evidence>
<dbReference type="EMBL" id="LN609529">
    <property type="protein sequence ID" value="CEF68992.1"/>
    <property type="molecule type" value="Genomic_DNA"/>
</dbReference>
<reference evidence="13 14" key="1">
    <citation type="submission" date="2014-09" db="EMBL/GenBank/DDBJ databases">
        <authorList>
            <person name="Martin A.A."/>
        </authorList>
    </citation>
    <scope>NUCLEOTIDE SEQUENCE</scope>
    <source>
        <strain evidence="14">ED321</strain>
        <strain evidence="13">ED321 Heterogonic</strain>
    </source>
</reference>
<dbReference type="RefSeq" id="XP_024508192.1">
    <property type="nucleotide sequence ID" value="XM_024654863.1"/>
</dbReference>
<dbReference type="OMA" id="FSVYCVY"/>
<evidence type="ECO:0000259" key="11">
    <source>
        <dbReference type="Pfam" id="PF12430"/>
    </source>
</evidence>
<evidence type="ECO:0000256" key="10">
    <source>
        <dbReference type="SAM" id="Phobius"/>
    </source>
</evidence>
<dbReference type="WormBase" id="SRAE_2000364500">
    <property type="protein sequence ID" value="SRP07501"/>
    <property type="gene ID" value="WBGene00263869"/>
</dbReference>
<keyword evidence="14" id="KW-1185">Reference proteome</keyword>
<dbReference type="OrthoDB" id="264392at2759"/>
<evidence type="ECO:0000313" key="14">
    <source>
        <dbReference type="Proteomes" id="UP000035682"/>
    </source>
</evidence>
<evidence type="ECO:0000256" key="6">
    <source>
        <dbReference type="ARBA" id="ARBA00024145"/>
    </source>
</evidence>
<dbReference type="InterPro" id="IPR025969">
    <property type="entry name" value="ABA_GPCR_dom"/>
</dbReference>
<feature type="domain" description="Abscisic acid G-protein coupled receptor-like" evidence="11">
    <location>
        <begin position="282"/>
        <end position="451"/>
    </location>
</feature>
<evidence type="ECO:0000256" key="4">
    <source>
        <dbReference type="ARBA" id="ARBA00022989"/>
    </source>
</evidence>
<evidence type="ECO:0000256" key="9">
    <source>
        <dbReference type="SAM" id="Coils"/>
    </source>
</evidence>